<dbReference type="SUPFAM" id="SSF100950">
    <property type="entry name" value="NagB/RpiA/CoA transferase-like"/>
    <property type="match status" value="1"/>
</dbReference>
<gene>
    <name evidence="6" type="ORF">GGQ74_003063</name>
</gene>
<reference evidence="6 7" key="1">
    <citation type="submission" date="2020-03" db="EMBL/GenBank/DDBJ databases">
        <title>Genomic Encyclopedia of Type Strains, Phase IV (KMG-IV): sequencing the most valuable type-strain genomes for metagenomic binning, comparative biology and taxonomic classification.</title>
        <authorList>
            <person name="Goeker M."/>
        </authorList>
    </citation>
    <scope>NUCLEOTIDE SEQUENCE [LARGE SCALE GENOMIC DNA]</scope>
    <source>
        <strain evidence="6 7">DSM 24233</strain>
    </source>
</reference>
<proteinExistence type="inferred from homology"/>
<keyword evidence="6" id="KW-0436">Ligase</keyword>
<dbReference type="GO" id="GO:0005524">
    <property type="term" value="F:ATP binding"/>
    <property type="evidence" value="ECO:0007669"/>
    <property type="project" value="UniProtKB-KW"/>
</dbReference>
<evidence type="ECO:0000313" key="7">
    <source>
        <dbReference type="Proteomes" id="UP000580856"/>
    </source>
</evidence>
<evidence type="ECO:0000313" key="6">
    <source>
        <dbReference type="EMBL" id="NJB69361.1"/>
    </source>
</evidence>
<keyword evidence="7" id="KW-1185">Reference proteome</keyword>
<feature type="binding site" evidence="4">
    <location>
        <position position="54"/>
    </location>
    <ligand>
        <name>substrate</name>
    </ligand>
</feature>
<feature type="binding site" evidence="4">
    <location>
        <begin position="8"/>
        <end position="12"/>
    </location>
    <ligand>
        <name>ATP</name>
        <dbReference type="ChEBI" id="CHEBI:30616"/>
    </ligand>
</feature>
<dbReference type="EMBL" id="JAATJA010000005">
    <property type="protein sequence ID" value="NJB69361.1"/>
    <property type="molecule type" value="Genomic_DNA"/>
</dbReference>
<dbReference type="NCBIfam" id="TIGR02727">
    <property type="entry name" value="MTHFS_bact"/>
    <property type="match status" value="1"/>
</dbReference>
<dbReference type="Proteomes" id="UP000580856">
    <property type="component" value="Unassembled WGS sequence"/>
</dbReference>
<dbReference type="EC" id="6.3.3.2" evidence="5"/>
<dbReference type="GO" id="GO:0046872">
    <property type="term" value="F:metal ion binding"/>
    <property type="evidence" value="ECO:0007669"/>
    <property type="project" value="UniProtKB-KW"/>
</dbReference>
<dbReference type="GO" id="GO:0035999">
    <property type="term" value="P:tetrahydrofolate interconversion"/>
    <property type="evidence" value="ECO:0007669"/>
    <property type="project" value="TreeGrafter"/>
</dbReference>
<dbReference type="InterPro" id="IPR024185">
    <property type="entry name" value="FTHF_cligase-like_sf"/>
</dbReference>
<keyword evidence="2 4" id="KW-0547">Nucleotide-binding</keyword>
<organism evidence="6 7">
    <name type="scientific">Desulfobaculum xiamenense</name>
    <dbReference type="NCBI Taxonomy" id="995050"/>
    <lineage>
        <taxon>Bacteria</taxon>
        <taxon>Pseudomonadati</taxon>
        <taxon>Thermodesulfobacteriota</taxon>
        <taxon>Desulfovibrionia</taxon>
        <taxon>Desulfovibrionales</taxon>
        <taxon>Desulfovibrionaceae</taxon>
        <taxon>Desulfobaculum</taxon>
    </lineage>
</organism>
<evidence type="ECO:0000256" key="1">
    <source>
        <dbReference type="ARBA" id="ARBA00010638"/>
    </source>
</evidence>
<keyword evidence="5" id="KW-0479">Metal-binding</keyword>
<sequence length="195" mass="21496">MHGTQIPKARLRADLLARRKALLPAEVASHSGRILAHLRTLPVWNDAREILMYLPVKNEVDTTPLLDELWGRSVRLLLPRCRPDQPGVMDVACATCAEEIAPGMHGIREPQPEQCPSLATCHPDLILVPGVGFDRRGFRLGFGAGFYDRFLAGECSTGATVIGLAYGFQLVDELPADPWDIPMHAIITEDGILWI</sequence>
<feature type="binding site" evidence="4">
    <location>
        <position position="59"/>
    </location>
    <ligand>
        <name>substrate</name>
    </ligand>
</feature>
<comment type="cofactor">
    <cofactor evidence="5">
        <name>Mg(2+)</name>
        <dbReference type="ChEBI" id="CHEBI:18420"/>
    </cofactor>
</comment>
<evidence type="ECO:0000256" key="3">
    <source>
        <dbReference type="ARBA" id="ARBA00022840"/>
    </source>
</evidence>
<dbReference type="RefSeq" id="WP_167942453.1">
    <property type="nucleotide sequence ID" value="NZ_JAATJA010000005.1"/>
</dbReference>
<dbReference type="GO" id="GO:0009396">
    <property type="term" value="P:folic acid-containing compound biosynthetic process"/>
    <property type="evidence" value="ECO:0007669"/>
    <property type="project" value="TreeGrafter"/>
</dbReference>
<evidence type="ECO:0000256" key="4">
    <source>
        <dbReference type="PIRSR" id="PIRSR006806-1"/>
    </source>
</evidence>
<dbReference type="InterPro" id="IPR002698">
    <property type="entry name" value="FTHF_cligase"/>
</dbReference>
<accession>A0A846QMN0</accession>
<evidence type="ECO:0000256" key="5">
    <source>
        <dbReference type="RuleBase" id="RU361279"/>
    </source>
</evidence>
<dbReference type="InterPro" id="IPR037171">
    <property type="entry name" value="NagB/RpiA_transferase-like"/>
</dbReference>
<dbReference type="AlphaFoldDB" id="A0A846QMN0"/>
<dbReference type="PANTHER" id="PTHR23407:SF1">
    <property type="entry name" value="5-FORMYLTETRAHYDROFOLATE CYCLO-LIGASE"/>
    <property type="match status" value="1"/>
</dbReference>
<comment type="catalytic activity">
    <reaction evidence="5">
        <text>(6S)-5-formyl-5,6,7,8-tetrahydrofolate + ATP = (6R)-5,10-methenyltetrahydrofolate + ADP + phosphate</text>
        <dbReference type="Rhea" id="RHEA:10488"/>
        <dbReference type="ChEBI" id="CHEBI:30616"/>
        <dbReference type="ChEBI" id="CHEBI:43474"/>
        <dbReference type="ChEBI" id="CHEBI:57455"/>
        <dbReference type="ChEBI" id="CHEBI:57457"/>
        <dbReference type="ChEBI" id="CHEBI:456216"/>
        <dbReference type="EC" id="6.3.3.2"/>
    </reaction>
</comment>
<keyword evidence="3 4" id="KW-0067">ATP-binding</keyword>
<keyword evidence="5" id="KW-0460">Magnesium</keyword>
<comment type="caution">
    <text evidence="6">The sequence shown here is derived from an EMBL/GenBank/DDBJ whole genome shotgun (WGS) entry which is preliminary data.</text>
</comment>
<comment type="similarity">
    <text evidence="1 5">Belongs to the 5-formyltetrahydrofolate cyclo-ligase family.</text>
</comment>
<dbReference type="GO" id="GO:0030272">
    <property type="term" value="F:5-formyltetrahydrofolate cyclo-ligase activity"/>
    <property type="evidence" value="ECO:0007669"/>
    <property type="project" value="UniProtKB-EC"/>
</dbReference>
<evidence type="ECO:0000256" key="2">
    <source>
        <dbReference type="ARBA" id="ARBA00022741"/>
    </source>
</evidence>
<protein>
    <recommendedName>
        <fullName evidence="5">5-formyltetrahydrofolate cyclo-ligase</fullName>
        <ecNumber evidence="5">6.3.3.2</ecNumber>
    </recommendedName>
</protein>
<dbReference type="Pfam" id="PF01812">
    <property type="entry name" value="5-FTHF_cyc-lig"/>
    <property type="match status" value="1"/>
</dbReference>
<name>A0A846QMN0_9BACT</name>
<feature type="binding site" evidence="4">
    <location>
        <begin position="139"/>
        <end position="147"/>
    </location>
    <ligand>
        <name>ATP</name>
        <dbReference type="ChEBI" id="CHEBI:30616"/>
    </ligand>
</feature>
<dbReference type="Gene3D" id="3.40.50.10420">
    <property type="entry name" value="NagB/RpiA/CoA transferase-like"/>
    <property type="match status" value="1"/>
</dbReference>
<dbReference type="PANTHER" id="PTHR23407">
    <property type="entry name" value="ATPASE INHIBITOR/5-FORMYLTETRAHYDROFOLATE CYCLO-LIGASE"/>
    <property type="match status" value="1"/>
</dbReference>
<dbReference type="PIRSF" id="PIRSF006806">
    <property type="entry name" value="FTHF_cligase"/>
    <property type="match status" value="1"/>
</dbReference>